<keyword evidence="2" id="KW-1185">Reference proteome</keyword>
<organism evidence="1 2">
    <name type="scientific">Hyalomma asiaticum</name>
    <name type="common">Tick</name>
    <dbReference type="NCBI Taxonomy" id="266040"/>
    <lineage>
        <taxon>Eukaryota</taxon>
        <taxon>Metazoa</taxon>
        <taxon>Ecdysozoa</taxon>
        <taxon>Arthropoda</taxon>
        <taxon>Chelicerata</taxon>
        <taxon>Arachnida</taxon>
        <taxon>Acari</taxon>
        <taxon>Parasitiformes</taxon>
        <taxon>Ixodida</taxon>
        <taxon>Ixodoidea</taxon>
        <taxon>Ixodidae</taxon>
        <taxon>Hyalomminae</taxon>
        <taxon>Hyalomma</taxon>
    </lineage>
</organism>
<reference evidence="1" key="1">
    <citation type="submission" date="2020-05" db="EMBL/GenBank/DDBJ databases">
        <title>Large-scale comparative analyses of tick genomes elucidate their genetic diversity and vector capacities.</title>
        <authorList>
            <person name="Jia N."/>
            <person name="Wang J."/>
            <person name="Shi W."/>
            <person name="Du L."/>
            <person name="Sun Y."/>
            <person name="Zhan W."/>
            <person name="Jiang J."/>
            <person name="Wang Q."/>
            <person name="Zhang B."/>
            <person name="Ji P."/>
            <person name="Sakyi L.B."/>
            <person name="Cui X."/>
            <person name="Yuan T."/>
            <person name="Jiang B."/>
            <person name="Yang W."/>
            <person name="Lam T.T.-Y."/>
            <person name="Chang Q."/>
            <person name="Ding S."/>
            <person name="Wang X."/>
            <person name="Zhu J."/>
            <person name="Ruan X."/>
            <person name="Zhao L."/>
            <person name="Wei J."/>
            <person name="Que T."/>
            <person name="Du C."/>
            <person name="Cheng J."/>
            <person name="Dai P."/>
            <person name="Han X."/>
            <person name="Huang E."/>
            <person name="Gao Y."/>
            <person name="Liu J."/>
            <person name="Shao H."/>
            <person name="Ye R."/>
            <person name="Li L."/>
            <person name="Wei W."/>
            <person name="Wang X."/>
            <person name="Wang C."/>
            <person name="Yang T."/>
            <person name="Huo Q."/>
            <person name="Li W."/>
            <person name="Guo W."/>
            <person name="Chen H."/>
            <person name="Zhou L."/>
            <person name="Ni X."/>
            <person name="Tian J."/>
            <person name="Zhou Y."/>
            <person name="Sheng Y."/>
            <person name="Liu T."/>
            <person name="Pan Y."/>
            <person name="Xia L."/>
            <person name="Li J."/>
            <person name="Zhao F."/>
            <person name="Cao W."/>
        </authorList>
    </citation>
    <scope>NUCLEOTIDE SEQUENCE</scope>
    <source>
        <strain evidence="1">Hyas-2018</strain>
    </source>
</reference>
<dbReference type="Proteomes" id="UP000821845">
    <property type="component" value="Chromosome 2"/>
</dbReference>
<evidence type="ECO:0000313" key="2">
    <source>
        <dbReference type="Proteomes" id="UP000821845"/>
    </source>
</evidence>
<accession>A0ACB7T3G2</accession>
<name>A0ACB7T3G2_HYAAI</name>
<sequence length="145" mass="14972">MRLAEGDQFSGCPERRASVLFLTDRESGVRFLVVTGVEVSVGPPFAVASSSLATMLAVLADVVDPESSSPSAALPARQYVEADAASLVKSTMHAALHAPAFVANHHHVSAPCSAWRGASVVAATSAHPQEDASLSDSAAKEDEDS</sequence>
<evidence type="ECO:0000313" key="1">
    <source>
        <dbReference type="EMBL" id="KAH6939429.1"/>
    </source>
</evidence>
<gene>
    <name evidence="1" type="ORF">HPB50_017827</name>
</gene>
<protein>
    <submittedName>
        <fullName evidence="1">Uncharacterized protein</fullName>
    </submittedName>
</protein>
<proteinExistence type="predicted"/>
<dbReference type="EMBL" id="CM023482">
    <property type="protein sequence ID" value="KAH6939429.1"/>
    <property type="molecule type" value="Genomic_DNA"/>
</dbReference>
<comment type="caution">
    <text evidence="1">The sequence shown here is derived from an EMBL/GenBank/DDBJ whole genome shotgun (WGS) entry which is preliminary data.</text>
</comment>